<evidence type="ECO:0000256" key="2">
    <source>
        <dbReference type="SAM" id="Phobius"/>
    </source>
</evidence>
<feature type="region of interest" description="Disordered" evidence="1">
    <location>
        <begin position="249"/>
        <end position="276"/>
    </location>
</feature>
<evidence type="ECO:0000313" key="5">
    <source>
        <dbReference type="Proteomes" id="UP000198406"/>
    </source>
</evidence>
<dbReference type="EMBL" id="BDSP01000081">
    <property type="protein sequence ID" value="GAX14601.1"/>
    <property type="molecule type" value="Genomic_DNA"/>
</dbReference>
<evidence type="ECO:0000256" key="1">
    <source>
        <dbReference type="SAM" id="MobiDB-lite"/>
    </source>
</evidence>
<evidence type="ECO:0000256" key="3">
    <source>
        <dbReference type="SAM" id="SignalP"/>
    </source>
</evidence>
<keyword evidence="2" id="KW-1133">Transmembrane helix</keyword>
<name>A0A1Z5JLF5_FISSO</name>
<comment type="caution">
    <text evidence="4">The sequence shown here is derived from an EMBL/GenBank/DDBJ whole genome shotgun (WGS) entry which is preliminary data.</text>
</comment>
<accession>A0A1Z5JLF5</accession>
<feature type="transmembrane region" description="Helical" evidence="2">
    <location>
        <begin position="185"/>
        <end position="205"/>
    </location>
</feature>
<dbReference type="OrthoDB" id="10540535at2759"/>
<feature type="chain" id="PRO_5012080160" description="MD-2-related lipid-recognition domain-containing protein" evidence="3">
    <location>
        <begin position="17"/>
        <end position="276"/>
    </location>
</feature>
<evidence type="ECO:0000313" key="4">
    <source>
        <dbReference type="EMBL" id="GAX14601.1"/>
    </source>
</evidence>
<sequence>MKYIVFVIALIGAAKALDVSIEEVVCDESLDVTAIIQMECNGGRRCAFGSTSRLYGTLYYKGVNYSGIQNNQAYFSVDLKFLTLEYKPFEMRQFQLCHGSLVQGQDSQSACPADGTYMYSISYKLPAAGGGHPVWLASGFQGNGVIRMYAEQDERMLIGECHLRLKTYVTRTDENTFGPLVTPSAAVTLGIVSAFMALVGLCCCYSRCCVRRRMKVQDAVSENESLFTRMEDDKIITTARPTKTNEFQHLSDTESASTISNLNSPRTQKTLQMPLM</sequence>
<dbReference type="Proteomes" id="UP000198406">
    <property type="component" value="Unassembled WGS sequence"/>
</dbReference>
<feature type="signal peptide" evidence="3">
    <location>
        <begin position="1"/>
        <end position="16"/>
    </location>
</feature>
<reference evidence="4 5" key="1">
    <citation type="journal article" date="2015" name="Plant Cell">
        <title>Oil accumulation by the oleaginous diatom Fistulifera solaris as revealed by the genome and transcriptome.</title>
        <authorList>
            <person name="Tanaka T."/>
            <person name="Maeda Y."/>
            <person name="Veluchamy A."/>
            <person name="Tanaka M."/>
            <person name="Abida H."/>
            <person name="Marechal E."/>
            <person name="Bowler C."/>
            <person name="Muto M."/>
            <person name="Sunaga Y."/>
            <person name="Tanaka M."/>
            <person name="Yoshino T."/>
            <person name="Taniguchi T."/>
            <person name="Fukuda Y."/>
            <person name="Nemoto M."/>
            <person name="Matsumoto M."/>
            <person name="Wong P.S."/>
            <person name="Aburatani S."/>
            <person name="Fujibuchi W."/>
        </authorList>
    </citation>
    <scope>NUCLEOTIDE SEQUENCE [LARGE SCALE GENOMIC DNA]</scope>
    <source>
        <strain evidence="4 5">JPCC DA0580</strain>
    </source>
</reference>
<protein>
    <recommendedName>
        <fullName evidence="6">MD-2-related lipid-recognition domain-containing protein</fullName>
    </recommendedName>
</protein>
<dbReference type="AlphaFoldDB" id="A0A1Z5JLF5"/>
<keyword evidence="2" id="KW-0472">Membrane</keyword>
<keyword evidence="3" id="KW-0732">Signal</keyword>
<evidence type="ECO:0008006" key="6">
    <source>
        <dbReference type="Google" id="ProtNLM"/>
    </source>
</evidence>
<keyword evidence="5" id="KW-1185">Reference proteome</keyword>
<organism evidence="4 5">
    <name type="scientific">Fistulifera solaris</name>
    <name type="common">Oleaginous diatom</name>
    <dbReference type="NCBI Taxonomy" id="1519565"/>
    <lineage>
        <taxon>Eukaryota</taxon>
        <taxon>Sar</taxon>
        <taxon>Stramenopiles</taxon>
        <taxon>Ochrophyta</taxon>
        <taxon>Bacillariophyta</taxon>
        <taxon>Bacillariophyceae</taxon>
        <taxon>Bacillariophycidae</taxon>
        <taxon>Naviculales</taxon>
        <taxon>Naviculaceae</taxon>
        <taxon>Fistulifera</taxon>
    </lineage>
</organism>
<gene>
    <name evidence="4" type="ORF">FisN_6Lh383</name>
</gene>
<proteinExistence type="predicted"/>
<keyword evidence="2" id="KW-0812">Transmembrane</keyword>
<dbReference type="InParanoid" id="A0A1Z5JLF5"/>